<comment type="subcellular location">
    <subcellularLocation>
        <location evidence="1">Cell membrane</location>
        <topology evidence="1">Multi-pass membrane protein</topology>
    </subcellularLocation>
</comment>
<evidence type="ECO:0000256" key="3">
    <source>
        <dbReference type="ARBA" id="ARBA00022692"/>
    </source>
</evidence>
<accession>A0A941EUS4</accession>
<evidence type="ECO:0000313" key="9">
    <source>
        <dbReference type="EMBL" id="MBR7836838.1"/>
    </source>
</evidence>
<dbReference type="PROSITE" id="PS50850">
    <property type="entry name" value="MFS"/>
    <property type="match status" value="1"/>
</dbReference>
<keyword evidence="10" id="KW-1185">Reference proteome</keyword>
<feature type="transmembrane region" description="Helical" evidence="7">
    <location>
        <begin position="84"/>
        <end position="109"/>
    </location>
</feature>
<dbReference type="CDD" id="cd06174">
    <property type="entry name" value="MFS"/>
    <property type="match status" value="1"/>
</dbReference>
<feature type="domain" description="Major facilitator superfamily (MFS) profile" evidence="8">
    <location>
        <begin position="51"/>
        <end position="469"/>
    </location>
</feature>
<feature type="transmembrane region" description="Helical" evidence="7">
    <location>
        <begin position="271"/>
        <end position="292"/>
    </location>
</feature>
<dbReference type="PANTHER" id="PTHR42718">
    <property type="entry name" value="MAJOR FACILITATOR SUPERFAMILY MULTIDRUG TRANSPORTER MFSC"/>
    <property type="match status" value="1"/>
</dbReference>
<feature type="non-terminal residue" evidence="9">
    <location>
        <position position="1"/>
    </location>
</feature>
<feature type="transmembrane region" description="Helical" evidence="7">
    <location>
        <begin position="121"/>
        <end position="140"/>
    </location>
</feature>
<dbReference type="AlphaFoldDB" id="A0A941EUS4"/>
<feature type="transmembrane region" description="Helical" evidence="7">
    <location>
        <begin position="362"/>
        <end position="383"/>
    </location>
</feature>
<feature type="transmembrane region" description="Helical" evidence="7">
    <location>
        <begin position="429"/>
        <end position="452"/>
    </location>
</feature>
<evidence type="ECO:0000256" key="4">
    <source>
        <dbReference type="ARBA" id="ARBA00022989"/>
    </source>
</evidence>
<evidence type="ECO:0000256" key="7">
    <source>
        <dbReference type="SAM" id="Phobius"/>
    </source>
</evidence>
<sequence length="491" mass="50890">PDPVPPHALAQPLPEQLLPDVQVPPERTLPPPAVTAQGPDAPRTPVRAWIMWLAAVAVYLVAVFNRGSLGVAGFAAERRFGINASALSTFSMLQVLVYAGMQIPVGLLIDRLGPRRMLISGLSIMCVAQACFAAVPSFGLALAARGLLGCGDAMIFISVLRIVAAWFPVRRVPLLTQLTSLTGAAGGIASAWPLAWALRTFGWSGTFLAIAGAGVAVLVLPGVVVRDAPRAEPVASAEPAEPAEPAVDAPAARTRVRVQMREAWGRAHTRLGFWIHFTTGFPGAVFGLLWGYPFLVQGEGLGSGTASALLTLLICAGMGISFGFGILLTRRPHQRIPYALAVIAVTACMLATVLLWPGRAPLWLLVVLILAYATNGAGSMIAFDIARGANPPESLGTASGMVNVGAFIASAITLQVTGFLVDRTGAGHAVTAAAAVAGYKTAFCFPFLLLGIGATQILRLARITGEFTPSLGARHARGGRGGHGAAGECGA</sequence>
<dbReference type="InterPro" id="IPR036259">
    <property type="entry name" value="MFS_trans_sf"/>
</dbReference>
<evidence type="ECO:0000313" key="10">
    <source>
        <dbReference type="Proteomes" id="UP000675781"/>
    </source>
</evidence>
<evidence type="ECO:0000256" key="2">
    <source>
        <dbReference type="ARBA" id="ARBA00022448"/>
    </source>
</evidence>
<evidence type="ECO:0000256" key="6">
    <source>
        <dbReference type="SAM" id="MobiDB-lite"/>
    </source>
</evidence>
<gene>
    <name evidence="9" type="ORF">KDL01_26405</name>
</gene>
<feature type="transmembrane region" description="Helical" evidence="7">
    <location>
        <begin position="146"/>
        <end position="167"/>
    </location>
</feature>
<dbReference type="GO" id="GO:0022857">
    <property type="term" value="F:transmembrane transporter activity"/>
    <property type="evidence" value="ECO:0007669"/>
    <property type="project" value="InterPro"/>
</dbReference>
<dbReference type="PANTHER" id="PTHR42718:SF9">
    <property type="entry name" value="MAJOR FACILITATOR SUPERFAMILY MULTIDRUG TRANSPORTER MFSC"/>
    <property type="match status" value="1"/>
</dbReference>
<dbReference type="RefSeq" id="WP_212531310.1">
    <property type="nucleotide sequence ID" value="NZ_JAGSOG010000165.1"/>
</dbReference>
<keyword evidence="2" id="KW-0813">Transport</keyword>
<protein>
    <submittedName>
        <fullName evidence="9">MFS transporter</fullName>
    </submittedName>
</protein>
<feature type="transmembrane region" description="Helical" evidence="7">
    <location>
        <begin position="304"/>
        <end position="329"/>
    </location>
</feature>
<dbReference type="InterPro" id="IPR020846">
    <property type="entry name" value="MFS_dom"/>
</dbReference>
<organism evidence="9 10">
    <name type="scientific">Actinospica durhamensis</name>
    <dbReference type="NCBI Taxonomy" id="1508375"/>
    <lineage>
        <taxon>Bacteria</taxon>
        <taxon>Bacillati</taxon>
        <taxon>Actinomycetota</taxon>
        <taxon>Actinomycetes</taxon>
        <taxon>Catenulisporales</taxon>
        <taxon>Actinospicaceae</taxon>
        <taxon>Actinospica</taxon>
    </lineage>
</organism>
<evidence type="ECO:0000256" key="1">
    <source>
        <dbReference type="ARBA" id="ARBA00004651"/>
    </source>
</evidence>
<feature type="transmembrane region" description="Helical" evidence="7">
    <location>
        <begin position="395"/>
        <end position="417"/>
    </location>
</feature>
<keyword evidence="5 7" id="KW-0472">Membrane</keyword>
<comment type="caution">
    <text evidence="9">The sequence shown here is derived from an EMBL/GenBank/DDBJ whole genome shotgun (WGS) entry which is preliminary data.</text>
</comment>
<name>A0A941EUS4_9ACTN</name>
<proteinExistence type="predicted"/>
<dbReference type="InterPro" id="IPR011701">
    <property type="entry name" value="MFS"/>
</dbReference>
<evidence type="ECO:0000256" key="5">
    <source>
        <dbReference type="ARBA" id="ARBA00023136"/>
    </source>
</evidence>
<dbReference type="Pfam" id="PF07690">
    <property type="entry name" value="MFS_1"/>
    <property type="match status" value="1"/>
</dbReference>
<feature type="transmembrane region" description="Helical" evidence="7">
    <location>
        <begin position="201"/>
        <end position="220"/>
    </location>
</feature>
<evidence type="ECO:0000259" key="8">
    <source>
        <dbReference type="PROSITE" id="PS50850"/>
    </source>
</evidence>
<feature type="transmembrane region" description="Helical" evidence="7">
    <location>
        <begin position="336"/>
        <end position="356"/>
    </location>
</feature>
<dbReference type="SUPFAM" id="SSF103473">
    <property type="entry name" value="MFS general substrate transporter"/>
    <property type="match status" value="1"/>
</dbReference>
<feature type="region of interest" description="Disordered" evidence="6">
    <location>
        <begin position="21"/>
        <end position="40"/>
    </location>
</feature>
<keyword evidence="4 7" id="KW-1133">Transmembrane helix</keyword>
<reference evidence="9" key="1">
    <citation type="submission" date="2021-04" db="EMBL/GenBank/DDBJ databases">
        <title>Genome based classification of Actinospica acidithermotolerans sp. nov., an actinobacterium isolated from an Indonesian hot spring.</title>
        <authorList>
            <person name="Kusuma A.B."/>
            <person name="Putra K.E."/>
            <person name="Nafisah S."/>
            <person name="Loh J."/>
            <person name="Nouioui I."/>
            <person name="Goodfellow M."/>
        </authorList>
    </citation>
    <scope>NUCLEOTIDE SEQUENCE</scope>
    <source>
        <strain evidence="9">CSCA 57</strain>
    </source>
</reference>
<feature type="transmembrane region" description="Helical" evidence="7">
    <location>
        <begin position="46"/>
        <end position="64"/>
    </location>
</feature>
<keyword evidence="3 7" id="KW-0812">Transmembrane</keyword>
<dbReference type="GO" id="GO:0005886">
    <property type="term" value="C:plasma membrane"/>
    <property type="evidence" value="ECO:0007669"/>
    <property type="project" value="UniProtKB-SubCell"/>
</dbReference>
<dbReference type="Gene3D" id="1.20.1250.20">
    <property type="entry name" value="MFS general substrate transporter like domains"/>
    <property type="match status" value="1"/>
</dbReference>
<dbReference type="EMBL" id="JAGSOG010000165">
    <property type="protein sequence ID" value="MBR7836838.1"/>
    <property type="molecule type" value="Genomic_DNA"/>
</dbReference>
<dbReference type="Proteomes" id="UP000675781">
    <property type="component" value="Unassembled WGS sequence"/>
</dbReference>